<dbReference type="Proteomes" id="UP001412239">
    <property type="component" value="Unassembled WGS sequence"/>
</dbReference>
<feature type="transmembrane region" description="Helical" evidence="2">
    <location>
        <begin position="218"/>
        <end position="239"/>
    </location>
</feature>
<evidence type="ECO:0000313" key="3">
    <source>
        <dbReference type="EMBL" id="CUS15628.1"/>
    </source>
</evidence>
<feature type="transmembrane region" description="Helical" evidence="2">
    <location>
        <begin position="251"/>
        <end position="272"/>
    </location>
</feature>
<dbReference type="EMBL" id="LN890945">
    <property type="protein sequence ID" value="CUS15628.1"/>
    <property type="molecule type" value="Genomic_DNA"/>
</dbReference>
<dbReference type="GO" id="GO:0005789">
    <property type="term" value="C:endoplasmic reticulum membrane"/>
    <property type="evidence" value="ECO:0007669"/>
    <property type="project" value="TreeGrafter"/>
</dbReference>
<keyword evidence="2" id="KW-0812">Transmembrane</keyword>
<name>A0A292Q9K8_9PEZI</name>
<feature type="compositionally biased region" description="Low complexity" evidence="1">
    <location>
        <begin position="1"/>
        <end position="19"/>
    </location>
</feature>
<dbReference type="InterPro" id="IPR037997">
    <property type="entry name" value="Dgk1-like"/>
</dbReference>
<keyword evidence="2" id="KW-1133">Transmembrane helix</keyword>
<organism evidence="3 4">
    <name type="scientific">Tuber aestivum</name>
    <name type="common">summer truffle</name>
    <dbReference type="NCBI Taxonomy" id="59557"/>
    <lineage>
        <taxon>Eukaryota</taxon>
        <taxon>Fungi</taxon>
        <taxon>Dikarya</taxon>
        <taxon>Ascomycota</taxon>
        <taxon>Pezizomycotina</taxon>
        <taxon>Pezizomycetes</taxon>
        <taxon>Pezizales</taxon>
        <taxon>Tuberaceae</taxon>
        <taxon>Tuber</taxon>
    </lineage>
</organism>
<sequence>MTPQSTLSPSPSSSSTSLPDIAPMDGNGDEDDDAYTSDTSTDSHSPERGLVEEEMEEEEEKRADRERSPRSRKPPPPALSRVLSGNHLAPPPPSSIWRNLSRSPSPLGLIPIHRTFSSLIHKHEVPRKLLHVSIGFVVLHLYRTGHQPVHITPPLTAALIPIASADLLRFYSPSFNQLYIRLLGALMRESEVTGWNGVVWYLVGTITVLSVFPKDVATLSILLLSWCDTAASTFGRAWGRYTPRIRRGKSLAGSLASFVVGAITAAAFWGVIVPGTRSFWDDPVDGKMWAGRLGLQVLGLGDEQVDGGWGLALMSVVTGVIASVSEAMDVFGLDDNVVIPVLSAVGVWGFLKVFG</sequence>
<evidence type="ECO:0000256" key="1">
    <source>
        <dbReference type="SAM" id="MobiDB-lite"/>
    </source>
</evidence>
<dbReference type="GO" id="GO:0006654">
    <property type="term" value="P:phosphatidic acid biosynthetic process"/>
    <property type="evidence" value="ECO:0007669"/>
    <property type="project" value="TreeGrafter"/>
</dbReference>
<reference evidence="3" key="1">
    <citation type="submission" date="2015-10" db="EMBL/GenBank/DDBJ databases">
        <authorList>
            <person name="Regsiter A."/>
            <person name="william w."/>
        </authorList>
    </citation>
    <scope>NUCLEOTIDE SEQUENCE</scope>
    <source>
        <strain evidence="3">Montdore</strain>
    </source>
</reference>
<proteinExistence type="predicted"/>
<gene>
    <name evidence="3" type="ORF">GSTUAT00000331001</name>
</gene>
<evidence type="ECO:0008006" key="5">
    <source>
        <dbReference type="Google" id="ProtNLM"/>
    </source>
</evidence>
<feature type="transmembrane region" description="Helical" evidence="2">
    <location>
        <begin position="151"/>
        <end position="171"/>
    </location>
</feature>
<dbReference type="PANTHER" id="PTHR31303">
    <property type="entry name" value="CTP-DEPENDENT DIACYLGLYCEROL KINASE 1"/>
    <property type="match status" value="1"/>
</dbReference>
<dbReference type="AlphaFoldDB" id="A0A292Q9K8"/>
<evidence type="ECO:0000256" key="2">
    <source>
        <dbReference type="SAM" id="Phobius"/>
    </source>
</evidence>
<protein>
    <recommendedName>
        <fullName evidence="5">Phosphatidate cytidylyltransferase</fullName>
    </recommendedName>
</protein>
<dbReference type="PANTHER" id="PTHR31303:SF1">
    <property type="entry name" value="CTP-DEPENDENT DIACYLGLYCEROL KINASE 1"/>
    <property type="match status" value="1"/>
</dbReference>
<feature type="transmembrane region" description="Helical" evidence="2">
    <location>
        <begin position="337"/>
        <end position="354"/>
    </location>
</feature>
<dbReference type="GO" id="GO:0004143">
    <property type="term" value="F:ATP-dependent diacylglycerol kinase activity"/>
    <property type="evidence" value="ECO:0007669"/>
    <property type="project" value="InterPro"/>
</dbReference>
<evidence type="ECO:0000313" key="4">
    <source>
        <dbReference type="Proteomes" id="UP001412239"/>
    </source>
</evidence>
<feature type="transmembrane region" description="Helical" evidence="2">
    <location>
        <begin position="192"/>
        <end position="212"/>
    </location>
</feature>
<feature type="compositionally biased region" description="Basic and acidic residues" evidence="1">
    <location>
        <begin position="60"/>
        <end position="69"/>
    </location>
</feature>
<feature type="region of interest" description="Disordered" evidence="1">
    <location>
        <begin position="1"/>
        <end position="87"/>
    </location>
</feature>
<accession>A0A292Q9K8</accession>
<keyword evidence="2" id="KW-0472">Membrane</keyword>
<keyword evidence="4" id="KW-1185">Reference proteome</keyword>